<dbReference type="InterPro" id="IPR051320">
    <property type="entry name" value="Viral_Replic_Matur_Polypro"/>
</dbReference>
<accession>A0A815XR88</accession>
<dbReference type="InterPro" id="IPR043502">
    <property type="entry name" value="DNA/RNA_pol_sf"/>
</dbReference>
<dbReference type="EMBL" id="CAJNOQ010028373">
    <property type="protein sequence ID" value="CAF1561018.1"/>
    <property type="molecule type" value="Genomic_DNA"/>
</dbReference>
<dbReference type="Proteomes" id="UP000663829">
    <property type="component" value="Unassembled WGS sequence"/>
</dbReference>
<proteinExistence type="predicted"/>
<dbReference type="EMBL" id="CAJOBC010094121">
    <property type="protein sequence ID" value="CAF4422447.1"/>
    <property type="molecule type" value="Genomic_DNA"/>
</dbReference>
<gene>
    <name evidence="1" type="ORF">GPM918_LOCUS39766</name>
    <name evidence="2" type="ORF">SRO942_LOCUS40661</name>
</gene>
<protein>
    <submittedName>
        <fullName evidence="1">Uncharacterized protein</fullName>
    </submittedName>
</protein>
<dbReference type="SUPFAM" id="SSF56672">
    <property type="entry name" value="DNA/RNA polymerases"/>
    <property type="match status" value="1"/>
</dbReference>
<name>A0A815XR88_9BILA</name>
<comment type="caution">
    <text evidence="1">The sequence shown here is derived from an EMBL/GenBank/DDBJ whole genome shotgun (WGS) entry which is preliminary data.</text>
</comment>
<dbReference type="Gene3D" id="3.30.70.270">
    <property type="match status" value="2"/>
</dbReference>
<evidence type="ECO:0000313" key="1">
    <source>
        <dbReference type="EMBL" id="CAF1561018.1"/>
    </source>
</evidence>
<reference evidence="1" key="1">
    <citation type="submission" date="2021-02" db="EMBL/GenBank/DDBJ databases">
        <authorList>
            <person name="Nowell W R."/>
        </authorList>
    </citation>
    <scope>NUCLEOTIDE SEQUENCE</scope>
</reference>
<keyword evidence="3" id="KW-1185">Reference proteome</keyword>
<organism evidence="1 3">
    <name type="scientific">Didymodactylos carnosus</name>
    <dbReference type="NCBI Taxonomy" id="1234261"/>
    <lineage>
        <taxon>Eukaryota</taxon>
        <taxon>Metazoa</taxon>
        <taxon>Spiralia</taxon>
        <taxon>Gnathifera</taxon>
        <taxon>Rotifera</taxon>
        <taxon>Eurotatoria</taxon>
        <taxon>Bdelloidea</taxon>
        <taxon>Philodinida</taxon>
        <taxon>Philodinidae</taxon>
        <taxon>Didymodactylos</taxon>
    </lineage>
</organism>
<dbReference type="AlphaFoldDB" id="A0A815XR88"/>
<dbReference type="Proteomes" id="UP000681722">
    <property type="component" value="Unassembled WGS sequence"/>
</dbReference>
<feature type="non-terminal residue" evidence="1">
    <location>
        <position position="1"/>
    </location>
</feature>
<dbReference type="PANTHER" id="PTHR33064">
    <property type="entry name" value="POL PROTEIN"/>
    <property type="match status" value="1"/>
</dbReference>
<dbReference type="PANTHER" id="PTHR33064:SF37">
    <property type="entry name" value="RIBONUCLEASE H"/>
    <property type="match status" value="1"/>
</dbReference>
<sequence>LIADCGGILIIAGVGCPTPAIINIPPQSAIRTGDHPPIYSKQYPASDTDQQLKLQETQKLLERGQLLLARLNEICRVLKDARFRLNPKKCEIARTQTDYLGRHIQNGEIHPSPHNIHGLLNTKLPQTAAEACKFVKAAEYYRKCIPNFSHIAEPLRNFVPTTRTQQ</sequence>
<dbReference type="InterPro" id="IPR043128">
    <property type="entry name" value="Rev_trsase/Diguanyl_cyclase"/>
</dbReference>
<evidence type="ECO:0000313" key="2">
    <source>
        <dbReference type="EMBL" id="CAF4422447.1"/>
    </source>
</evidence>
<evidence type="ECO:0000313" key="3">
    <source>
        <dbReference type="Proteomes" id="UP000663829"/>
    </source>
</evidence>